<dbReference type="NCBIfam" id="NF037995">
    <property type="entry name" value="TRAP_S1"/>
    <property type="match status" value="1"/>
</dbReference>
<reference evidence="3 4" key="1">
    <citation type="submission" date="2024-03" db="EMBL/GenBank/DDBJ databases">
        <title>High-quality draft genome sequencing of Tistrella sp. BH-R2-4.</title>
        <authorList>
            <person name="Dong C."/>
        </authorList>
    </citation>
    <scope>NUCLEOTIDE SEQUENCE [LARGE SCALE GENOMIC DNA]</scope>
    <source>
        <strain evidence="3 4">BH-R2-4</strain>
    </source>
</reference>
<protein>
    <submittedName>
        <fullName evidence="3">TRAP transporter substrate-binding protein</fullName>
    </submittedName>
</protein>
<dbReference type="PANTHER" id="PTHR33376">
    <property type="match status" value="1"/>
</dbReference>
<evidence type="ECO:0000256" key="2">
    <source>
        <dbReference type="SAM" id="SignalP"/>
    </source>
</evidence>
<dbReference type="InterPro" id="IPR018389">
    <property type="entry name" value="DctP_fam"/>
</dbReference>
<dbReference type="Pfam" id="PF03480">
    <property type="entry name" value="DctP"/>
    <property type="match status" value="1"/>
</dbReference>
<evidence type="ECO:0000313" key="4">
    <source>
        <dbReference type="Proteomes" id="UP001413721"/>
    </source>
</evidence>
<dbReference type="InterPro" id="IPR038404">
    <property type="entry name" value="TRAP_DctP_sf"/>
</dbReference>
<dbReference type="RefSeq" id="WP_345932471.1">
    <property type="nucleotide sequence ID" value="NZ_JBBKTV010000003.1"/>
</dbReference>
<dbReference type="PANTHER" id="PTHR33376:SF2">
    <property type="entry name" value="DICARBOXYLATE-BINDING PERIPLASMIC PROTEIN"/>
    <property type="match status" value="1"/>
</dbReference>
<sequence>MNAKRFLTAAAVMVAGLLAGTAQAEQYRLGLITPPQHQWSKSAVTVADRVKAETDGRVEILTFPSGQLGNEAQMLQQLQTGALDFAFMTLGEFANRDPDYGVFLAPYIVDDAAGARKILKGGVAGKLLDGVNKFALKGFGWGMAGMRQIVMRGPVASVDDLSGKKVRTVPFAQELDFWTRIGAAPTPMPLPALYDAFANGQVDGMQIDFEGTWNSKYYEHAGAIIASNHMMFPMIAVGSGRKWQTIPAADQAVIEKVMAEELDSIVGAYADIDASYLEKLKTTDVPVVTADRAFFGGAIDQWYLSWREKTPLLKDLEAEAEGL</sequence>
<comment type="caution">
    <text evidence="3">The sequence shown here is derived from an EMBL/GenBank/DDBJ whole genome shotgun (WGS) entry which is preliminary data.</text>
</comment>
<accession>A0ABU9YG18</accession>
<dbReference type="CDD" id="cd13603">
    <property type="entry name" value="PBP2_TRAP_Siap_TeaA_like"/>
    <property type="match status" value="1"/>
</dbReference>
<proteinExistence type="predicted"/>
<dbReference type="Proteomes" id="UP001413721">
    <property type="component" value="Unassembled WGS sequence"/>
</dbReference>
<dbReference type="EMBL" id="JBBKTW010000002">
    <property type="protein sequence ID" value="MEN2987736.1"/>
    <property type="molecule type" value="Genomic_DNA"/>
</dbReference>
<gene>
    <name evidence="3" type="ORF">WG926_05435</name>
</gene>
<keyword evidence="1 2" id="KW-0732">Signal</keyword>
<dbReference type="SUPFAM" id="SSF53850">
    <property type="entry name" value="Periplasmic binding protein-like II"/>
    <property type="match status" value="1"/>
</dbReference>
<keyword evidence="4" id="KW-1185">Reference proteome</keyword>
<feature type="chain" id="PRO_5045845979" evidence="2">
    <location>
        <begin position="25"/>
        <end position="323"/>
    </location>
</feature>
<name>A0ABU9YG18_9PROT</name>
<evidence type="ECO:0000256" key="1">
    <source>
        <dbReference type="ARBA" id="ARBA00022729"/>
    </source>
</evidence>
<feature type="signal peptide" evidence="2">
    <location>
        <begin position="1"/>
        <end position="24"/>
    </location>
</feature>
<evidence type="ECO:0000313" key="3">
    <source>
        <dbReference type="EMBL" id="MEN2987736.1"/>
    </source>
</evidence>
<organism evidence="3 4">
    <name type="scientific">Tistrella arctica</name>
    <dbReference type="NCBI Taxonomy" id="3133430"/>
    <lineage>
        <taxon>Bacteria</taxon>
        <taxon>Pseudomonadati</taxon>
        <taxon>Pseudomonadota</taxon>
        <taxon>Alphaproteobacteria</taxon>
        <taxon>Geminicoccales</taxon>
        <taxon>Geminicoccaceae</taxon>
        <taxon>Tistrella</taxon>
    </lineage>
</organism>
<dbReference type="Gene3D" id="3.40.190.170">
    <property type="entry name" value="Bacterial extracellular solute-binding protein, family 7"/>
    <property type="match status" value="1"/>
</dbReference>